<evidence type="ECO:0000259" key="3">
    <source>
        <dbReference type="Pfam" id="PF16344"/>
    </source>
</evidence>
<name>A0A1M5NCW2_9SPHI</name>
<evidence type="ECO:0000256" key="1">
    <source>
        <dbReference type="SAM" id="Phobius"/>
    </source>
</evidence>
<dbReference type="STRING" id="288992.SAMN04488522_10889"/>
<evidence type="ECO:0000259" key="2">
    <source>
        <dbReference type="Pfam" id="PF04773"/>
    </source>
</evidence>
<dbReference type="Gene3D" id="2.60.120.1440">
    <property type="match status" value="1"/>
</dbReference>
<sequence>MQINPQLLEKYHLDLCTPDEKKLVALWLADEHTLEDFEKDTSLHHLKEEADRNMRLFLEQKTGVWLSGKAPLHSGKSSLYRYGIAAAVLLFGLLAGIWFQYKATGQPIALVMKEIRIPYGKKGKVTLSDGTGIYLNSGSVLSYPERFNDSIREVTLTGEAFFKVAPDPRHPFVVTSLHHTQVRVLGTAFNIRAYPNETYVGVNVEEGKVKFLNTNNNTTQILLTAGQSASYSDQTREIKQNVIETPPATYAWKNNELSFQGEKLNDIIKRLERWYNVKIQVDNVQLASLKYSGFYVNPELHQLLRSMGFVMGFNYKMNKGDTVITIY</sequence>
<dbReference type="InterPro" id="IPR012373">
    <property type="entry name" value="Ferrdict_sens_TM"/>
</dbReference>
<dbReference type="RefSeq" id="WP_159441183.1">
    <property type="nucleotide sequence ID" value="NZ_FQUQ01000008.1"/>
</dbReference>
<dbReference type="OrthoDB" id="1523735at2"/>
<evidence type="ECO:0000313" key="4">
    <source>
        <dbReference type="EMBL" id="SHG87327.1"/>
    </source>
</evidence>
<reference evidence="5" key="1">
    <citation type="submission" date="2016-11" db="EMBL/GenBank/DDBJ databases">
        <authorList>
            <person name="Varghese N."/>
            <person name="Submissions S."/>
        </authorList>
    </citation>
    <scope>NUCLEOTIDE SEQUENCE [LARGE SCALE GENOMIC DNA]</scope>
    <source>
        <strain evidence="5">DSM 16990</strain>
    </source>
</reference>
<gene>
    <name evidence="4" type="ORF">SAMN04488522_10889</name>
</gene>
<dbReference type="PIRSF" id="PIRSF018266">
    <property type="entry name" value="FecR"/>
    <property type="match status" value="1"/>
</dbReference>
<keyword evidence="1" id="KW-0472">Membrane</keyword>
<dbReference type="InterPro" id="IPR032508">
    <property type="entry name" value="FecR_C"/>
</dbReference>
<keyword evidence="1" id="KW-0812">Transmembrane</keyword>
<dbReference type="GO" id="GO:0016989">
    <property type="term" value="F:sigma factor antagonist activity"/>
    <property type="evidence" value="ECO:0007669"/>
    <property type="project" value="TreeGrafter"/>
</dbReference>
<dbReference type="Proteomes" id="UP000184287">
    <property type="component" value="Unassembled WGS sequence"/>
</dbReference>
<keyword evidence="1" id="KW-1133">Transmembrane helix</keyword>
<dbReference type="InterPro" id="IPR006860">
    <property type="entry name" value="FecR"/>
</dbReference>
<dbReference type="Pfam" id="PF04773">
    <property type="entry name" value="FecR"/>
    <property type="match status" value="1"/>
</dbReference>
<proteinExistence type="predicted"/>
<evidence type="ECO:0000313" key="5">
    <source>
        <dbReference type="Proteomes" id="UP000184287"/>
    </source>
</evidence>
<organism evidence="4 5">
    <name type="scientific">Pedobacter caeni</name>
    <dbReference type="NCBI Taxonomy" id="288992"/>
    <lineage>
        <taxon>Bacteria</taxon>
        <taxon>Pseudomonadati</taxon>
        <taxon>Bacteroidota</taxon>
        <taxon>Sphingobacteriia</taxon>
        <taxon>Sphingobacteriales</taxon>
        <taxon>Sphingobacteriaceae</taxon>
        <taxon>Pedobacter</taxon>
    </lineage>
</organism>
<dbReference type="Pfam" id="PF16344">
    <property type="entry name" value="FecR_C"/>
    <property type="match status" value="1"/>
</dbReference>
<dbReference type="AlphaFoldDB" id="A0A1M5NCW2"/>
<feature type="domain" description="Protein FecR C-terminal" evidence="3">
    <location>
        <begin position="257"/>
        <end position="324"/>
    </location>
</feature>
<dbReference type="Gene3D" id="3.55.50.30">
    <property type="match status" value="1"/>
</dbReference>
<protein>
    <submittedName>
        <fullName evidence="4">FecR family protein</fullName>
    </submittedName>
</protein>
<feature type="transmembrane region" description="Helical" evidence="1">
    <location>
        <begin position="79"/>
        <end position="101"/>
    </location>
</feature>
<dbReference type="PANTHER" id="PTHR30273:SF2">
    <property type="entry name" value="PROTEIN FECR"/>
    <property type="match status" value="1"/>
</dbReference>
<feature type="domain" description="FecR protein" evidence="2">
    <location>
        <begin position="115"/>
        <end position="210"/>
    </location>
</feature>
<keyword evidence="5" id="KW-1185">Reference proteome</keyword>
<dbReference type="PANTHER" id="PTHR30273">
    <property type="entry name" value="PERIPLASMIC SIGNAL SENSOR AND SIGMA FACTOR ACTIVATOR FECR-RELATED"/>
    <property type="match status" value="1"/>
</dbReference>
<dbReference type="EMBL" id="FQUQ01000008">
    <property type="protein sequence ID" value="SHG87327.1"/>
    <property type="molecule type" value="Genomic_DNA"/>
</dbReference>
<accession>A0A1M5NCW2</accession>